<organism evidence="4 5">
    <name type="scientific">Durusdinium trenchii</name>
    <dbReference type="NCBI Taxonomy" id="1381693"/>
    <lineage>
        <taxon>Eukaryota</taxon>
        <taxon>Sar</taxon>
        <taxon>Alveolata</taxon>
        <taxon>Dinophyceae</taxon>
        <taxon>Suessiales</taxon>
        <taxon>Symbiodiniaceae</taxon>
        <taxon>Durusdinium</taxon>
    </lineage>
</organism>
<dbReference type="Gene3D" id="3.30.70.330">
    <property type="match status" value="1"/>
</dbReference>
<evidence type="ECO:0000256" key="2">
    <source>
        <dbReference type="SAM" id="MobiDB-lite"/>
    </source>
</evidence>
<dbReference type="PANTHER" id="PTHR22504">
    <property type="entry name" value="REPRESSOR OF RNA POLYMERASE III TRANSCRIPTION MAF1"/>
    <property type="match status" value="1"/>
</dbReference>
<accession>A0ABP0PR42</accession>
<dbReference type="InterPro" id="IPR038564">
    <property type="entry name" value="Maf1_sf"/>
</dbReference>
<keyword evidence="1" id="KW-0694">RNA-binding</keyword>
<dbReference type="PROSITE" id="PS50102">
    <property type="entry name" value="RRM"/>
    <property type="match status" value="1"/>
</dbReference>
<dbReference type="InterPro" id="IPR012677">
    <property type="entry name" value="Nucleotide-bd_a/b_plait_sf"/>
</dbReference>
<dbReference type="Pfam" id="PF04059">
    <property type="entry name" value="RRM_2"/>
    <property type="match status" value="1"/>
</dbReference>
<dbReference type="SUPFAM" id="SSF54928">
    <property type="entry name" value="RNA-binding domain, RBD"/>
    <property type="match status" value="1"/>
</dbReference>
<proteinExistence type="predicted"/>
<evidence type="ECO:0000259" key="3">
    <source>
        <dbReference type="PROSITE" id="PS50102"/>
    </source>
</evidence>
<dbReference type="EMBL" id="CAXAMN010023362">
    <property type="protein sequence ID" value="CAK9077195.1"/>
    <property type="molecule type" value="Genomic_DNA"/>
</dbReference>
<dbReference type="SMART" id="SM00360">
    <property type="entry name" value="RRM"/>
    <property type="match status" value="1"/>
</dbReference>
<dbReference type="InterPro" id="IPR035979">
    <property type="entry name" value="RBD_domain_sf"/>
</dbReference>
<dbReference type="Pfam" id="PF09174">
    <property type="entry name" value="Maf1"/>
    <property type="match status" value="1"/>
</dbReference>
<name>A0ABP0PR42_9DINO</name>
<dbReference type="PANTHER" id="PTHR22504:SF0">
    <property type="entry name" value="REPRESSOR OF RNA POLYMERASE III TRANSCRIPTION MAF1 HOMOLOG"/>
    <property type="match status" value="1"/>
</dbReference>
<dbReference type="InterPro" id="IPR015257">
    <property type="entry name" value="Maf1"/>
</dbReference>
<dbReference type="Proteomes" id="UP001642484">
    <property type="component" value="Unassembled WGS sequence"/>
</dbReference>
<evidence type="ECO:0000256" key="1">
    <source>
        <dbReference type="PROSITE-ProRule" id="PRU00176"/>
    </source>
</evidence>
<protein>
    <recommendedName>
        <fullName evidence="3">RRM domain-containing protein</fullName>
    </recommendedName>
</protein>
<dbReference type="InterPro" id="IPR007201">
    <property type="entry name" value="Mei2-like_Rrm_C"/>
</dbReference>
<comment type="caution">
    <text evidence="4">The sequence shown here is derived from an EMBL/GenBank/DDBJ whole genome shotgun (WGS) entry which is preliminary data.</text>
</comment>
<sequence>MWHLTADEASSHWQSDTTPFLNTAGWADCQEAIYATASYHIAPESSCSAQFEDFRRASDPQFEGSECVWAGRGHQGLSVQEPWPLCRSPTSLWSLGSTMEPWRLGSAAASASGASSIASMASIASVDSALGTHYREPIDSSHLAEDSSNLSWCSAQLAPELADSARKAWAVELGEIRELERESQGEFGDPLDLEAFVLSESRSSPTELLPFGLLDSPLNSPSSRNESSELKTSKTPKPRQEKRGLPREYHHSRVPKNVNLQEEYESHPGREITTLMIRNIPNRYTQQELIAELEDLGFAGSFNFLYIPLDKGTMSNVGYAFVNFVNTDWANRCILAFQGYRFKRHRKSSGKIAAISTAHLQGLEANLAHYEKSAVNTAKLKHRRLQPKQSPKLGHETALVYMEDQHRPRSSSGGGFRDGGFVETPQLTQLSAMLKVVDAGDRIIKGRLELFACSRRKLTVGQQHDLELRCPESLADSPLGSLASEGSQILLSNLRTLMSLLYVDYDCTHLYPTDFERCTDKHAVVTSINHSLVQIVDRVHSGFLAEFWQAVQEAIDIIGCEVFAFRPTSTSFEPTEHALMSFHYFFADLQKSRILFIGSVTKSRRSARGGPDSDSDVQLSQDSASEDSKGRSSEMGSSLQEGEFAFSDGSDDAMQP</sequence>
<gene>
    <name evidence="4" type="ORF">CCMP2556_LOCUS38050</name>
</gene>
<dbReference type="Gene3D" id="3.40.1000.50">
    <property type="entry name" value="Repressor of RNA polymerase III transcription Maf1"/>
    <property type="match status" value="1"/>
</dbReference>
<feature type="domain" description="RRM" evidence="3">
    <location>
        <begin position="273"/>
        <end position="360"/>
    </location>
</feature>
<reference evidence="4 5" key="1">
    <citation type="submission" date="2024-02" db="EMBL/GenBank/DDBJ databases">
        <authorList>
            <person name="Chen Y."/>
            <person name="Shah S."/>
            <person name="Dougan E. K."/>
            <person name="Thang M."/>
            <person name="Chan C."/>
        </authorList>
    </citation>
    <scope>NUCLEOTIDE SEQUENCE [LARGE SCALE GENOMIC DNA]</scope>
</reference>
<feature type="region of interest" description="Disordered" evidence="2">
    <location>
        <begin position="209"/>
        <end position="251"/>
    </location>
</feature>
<evidence type="ECO:0000313" key="4">
    <source>
        <dbReference type="EMBL" id="CAK9077195.1"/>
    </source>
</evidence>
<feature type="compositionally biased region" description="Basic and acidic residues" evidence="2">
    <location>
        <begin position="226"/>
        <end position="251"/>
    </location>
</feature>
<dbReference type="InterPro" id="IPR000504">
    <property type="entry name" value="RRM_dom"/>
</dbReference>
<evidence type="ECO:0000313" key="5">
    <source>
        <dbReference type="Proteomes" id="UP001642484"/>
    </source>
</evidence>
<feature type="region of interest" description="Disordered" evidence="2">
    <location>
        <begin position="604"/>
        <end position="656"/>
    </location>
</feature>
<dbReference type="CDD" id="cd12277">
    <property type="entry name" value="RRM3_MEI2_EAR1_like"/>
    <property type="match status" value="1"/>
</dbReference>
<keyword evidence="5" id="KW-1185">Reference proteome</keyword>